<dbReference type="Proteomes" id="UP000469011">
    <property type="component" value="Unassembled WGS sequence"/>
</dbReference>
<dbReference type="PROSITE" id="PS50042">
    <property type="entry name" value="CNMP_BINDING_3"/>
    <property type="match status" value="1"/>
</dbReference>
<dbReference type="SUPFAM" id="SSF51206">
    <property type="entry name" value="cAMP-binding domain-like"/>
    <property type="match status" value="1"/>
</dbReference>
<dbReference type="PANTHER" id="PTHR24567">
    <property type="entry name" value="CRP FAMILY TRANSCRIPTIONAL REGULATORY PROTEIN"/>
    <property type="match status" value="1"/>
</dbReference>
<feature type="domain" description="Cyclic nucleotide-binding" evidence="4">
    <location>
        <begin position="16"/>
        <end position="117"/>
    </location>
</feature>
<dbReference type="EMBL" id="JAAAMG010000035">
    <property type="protein sequence ID" value="NDW07679.1"/>
    <property type="molecule type" value="Genomic_DNA"/>
</dbReference>
<dbReference type="CDD" id="cd00092">
    <property type="entry name" value="HTH_CRP"/>
    <property type="match status" value="1"/>
</dbReference>
<name>A0A6N9TDD5_9HYPH</name>
<dbReference type="GO" id="GO:0003700">
    <property type="term" value="F:DNA-binding transcription factor activity"/>
    <property type="evidence" value="ECO:0007669"/>
    <property type="project" value="TreeGrafter"/>
</dbReference>
<keyword evidence="1" id="KW-0805">Transcription regulation</keyword>
<dbReference type="PANTHER" id="PTHR24567:SF28">
    <property type="entry name" value="LISTERIOLYSIN REGULATORY PROTEIN"/>
    <property type="match status" value="1"/>
</dbReference>
<sequence>MTPQRIDRSVLKELDIFATMADEDLDAVLQSAHTRRLATGVSVFNQGDPAAEFFALLHGRLKVTQTAPDGQQILVRHVHPGDIYGIAKAIRRSDYPGTATAVVESLTMVWPINQWDFLVARCPALAVNALATVGARLQEAHTRIRELGTEGVERRVAHALLRLVHQAGRKTDEGILIDFPITRLDIAEMTGATLHTVSRLLSAWEGRGLVSSSRKKIVVCNPHGLVALADGRAEQD</sequence>
<dbReference type="InterPro" id="IPR014710">
    <property type="entry name" value="RmlC-like_jellyroll"/>
</dbReference>
<dbReference type="Pfam" id="PF13545">
    <property type="entry name" value="HTH_Crp_2"/>
    <property type="match status" value="1"/>
</dbReference>
<proteinExistence type="predicted"/>
<dbReference type="Gene3D" id="1.10.10.10">
    <property type="entry name" value="Winged helix-like DNA-binding domain superfamily/Winged helix DNA-binding domain"/>
    <property type="match status" value="1"/>
</dbReference>
<dbReference type="Gene3D" id="2.60.120.10">
    <property type="entry name" value="Jelly Rolls"/>
    <property type="match status" value="1"/>
</dbReference>
<dbReference type="GO" id="GO:0005829">
    <property type="term" value="C:cytosol"/>
    <property type="evidence" value="ECO:0007669"/>
    <property type="project" value="TreeGrafter"/>
</dbReference>
<keyword evidence="3" id="KW-0804">Transcription</keyword>
<comment type="caution">
    <text evidence="6">The sequence shown here is derived from an EMBL/GenBank/DDBJ whole genome shotgun (WGS) entry which is preliminary data.</text>
</comment>
<dbReference type="RefSeq" id="WP_163466147.1">
    <property type="nucleotide sequence ID" value="NZ_JAAAMG010000035.1"/>
</dbReference>
<keyword evidence="7" id="KW-1185">Reference proteome</keyword>
<evidence type="ECO:0000256" key="3">
    <source>
        <dbReference type="ARBA" id="ARBA00023163"/>
    </source>
</evidence>
<accession>A0A6N9TDD5</accession>
<dbReference type="InterPro" id="IPR018490">
    <property type="entry name" value="cNMP-bd_dom_sf"/>
</dbReference>
<dbReference type="SMART" id="SM00419">
    <property type="entry name" value="HTH_CRP"/>
    <property type="match status" value="1"/>
</dbReference>
<dbReference type="InterPro" id="IPR036388">
    <property type="entry name" value="WH-like_DNA-bd_sf"/>
</dbReference>
<dbReference type="InterPro" id="IPR036390">
    <property type="entry name" value="WH_DNA-bd_sf"/>
</dbReference>
<dbReference type="GO" id="GO:0003677">
    <property type="term" value="F:DNA binding"/>
    <property type="evidence" value="ECO:0007669"/>
    <property type="project" value="UniProtKB-KW"/>
</dbReference>
<evidence type="ECO:0000256" key="1">
    <source>
        <dbReference type="ARBA" id="ARBA00023015"/>
    </source>
</evidence>
<evidence type="ECO:0000313" key="7">
    <source>
        <dbReference type="Proteomes" id="UP000469011"/>
    </source>
</evidence>
<dbReference type="PROSITE" id="PS51063">
    <property type="entry name" value="HTH_CRP_2"/>
    <property type="match status" value="1"/>
</dbReference>
<dbReference type="Pfam" id="PF00027">
    <property type="entry name" value="cNMP_binding"/>
    <property type="match status" value="1"/>
</dbReference>
<dbReference type="SMART" id="SM00100">
    <property type="entry name" value="cNMP"/>
    <property type="match status" value="1"/>
</dbReference>
<keyword evidence="2" id="KW-0238">DNA-binding</keyword>
<gene>
    <name evidence="6" type="ORF">GTK09_25025</name>
</gene>
<organism evidence="6 7">
    <name type="scientific">Jiella pacifica</name>
    <dbReference type="NCBI Taxonomy" id="2696469"/>
    <lineage>
        <taxon>Bacteria</taxon>
        <taxon>Pseudomonadati</taxon>
        <taxon>Pseudomonadota</taxon>
        <taxon>Alphaproteobacteria</taxon>
        <taxon>Hyphomicrobiales</taxon>
        <taxon>Aurantimonadaceae</taxon>
        <taxon>Jiella</taxon>
    </lineage>
</organism>
<dbReference type="InterPro" id="IPR012318">
    <property type="entry name" value="HTH_CRP"/>
</dbReference>
<feature type="domain" description="HTH crp-type" evidence="5">
    <location>
        <begin position="150"/>
        <end position="223"/>
    </location>
</feature>
<dbReference type="CDD" id="cd00038">
    <property type="entry name" value="CAP_ED"/>
    <property type="match status" value="1"/>
</dbReference>
<evidence type="ECO:0000259" key="4">
    <source>
        <dbReference type="PROSITE" id="PS50042"/>
    </source>
</evidence>
<evidence type="ECO:0000313" key="6">
    <source>
        <dbReference type="EMBL" id="NDW07679.1"/>
    </source>
</evidence>
<evidence type="ECO:0000259" key="5">
    <source>
        <dbReference type="PROSITE" id="PS51063"/>
    </source>
</evidence>
<evidence type="ECO:0000256" key="2">
    <source>
        <dbReference type="ARBA" id="ARBA00023125"/>
    </source>
</evidence>
<protein>
    <submittedName>
        <fullName evidence="6">Helix-turn-helix domain-containing protein</fullName>
    </submittedName>
</protein>
<reference evidence="6 7" key="1">
    <citation type="submission" date="2020-01" db="EMBL/GenBank/DDBJ databases">
        <title>Jiella pacifica sp. nov.</title>
        <authorList>
            <person name="Xue Z."/>
            <person name="Zhu S."/>
            <person name="Chen J."/>
            <person name="Yang J."/>
        </authorList>
    </citation>
    <scope>NUCLEOTIDE SEQUENCE [LARGE SCALE GENOMIC DNA]</scope>
    <source>
        <strain evidence="6 7">40Bstr34</strain>
    </source>
</reference>
<dbReference type="InterPro" id="IPR050397">
    <property type="entry name" value="Env_Response_Regulators"/>
</dbReference>
<dbReference type="SUPFAM" id="SSF46785">
    <property type="entry name" value="Winged helix' DNA-binding domain"/>
    <property type="match status" value="1"/>
</dbReference>
<dbReference type="AlphaFoldDB" id="A0A6N9TDD5"/>
<dbReference type="PRINTS" id="PR00034">
    <property type="entry name" value="HTHCRP"/>
</dbReference>
<dbReference type="InterPro" id="IPR000595">
    <property type="entry name" value="cNMP-bd_dom"/>
</dbReference>